<evidence type="ECO:0000313" key="2">
    <source>
        <dbReference type="EMBL" id="MCI88239.1"/>
    </source>
</evidence>
<evidence type="ECO:0000256" key="1">
    <source>
        <dbReference type="SAM" id="MobiDB-lite"/>
    </source>
</evidence>
<feature type="compositionally biased region" description="Basic and acidic residues" evidence="1">
    <location>
        <begin position="57"/>
        <end position="71"/>
    </location>
</feature>
<organism evidence="2 3">
    <name type="scientific">Trifolium medium</name>
    <dbReference type="NCBI Taxonomy" id="97028"/>
    <lineage>
        <taxon>Eukaryota</taxon>
        <taxon>Viridiplantae</taxon>
        <taxon>Streptophyta</taxon>
        <taxon>Embryophyta</taxon>
        <taxon>Tracheophyta</taxon>
        <taxon>Spermatophyta</taxon>
        <taxon>Magnoliopsida</taxon>
        <taxon>eudicotyledons</taxon>
        <taxon>Gunneridae</taxon>
        <taxon>Pentapetalae</taxon>
        <taxon>rosids</taxon>
        <taxon>fabids</taxon>
        <taxon>Fabales</taxon>
        <taxon>Fabaceae</taxon>
        <taxon>Papilionoideae</taxon>
        <taxon>50 kb inversion clade</taxon>
        <taxon>NPAAA clade</taxon>
        <taxon>Hologalegina</taxon>
        <taxon>IRL clade</taxon>
        <taxon>Trifolieae</taxon>
        <taxon>Trifolium</taxon>
    </lineage>
</organism>
<dbReference type="Proteomes" id="UP000265520">
    <property type="component" value="Unassembled WGS sequence"/>
</dbReference>
<feature type="compositionally biased region" description="Polar residues" evidence="1">
    <location>
        <begin position="8"/>
        <end position="22"/>
    </location>
</feature>
<name>A0A392VLH8_9FABA</name>
<feature type="region of interest" description="Disordered" evidence="1">
    <location>
        <begin position="1"/>
        <end position="22"/>
    </location>
</feature>
<feature type="non-terminal residue" evidence="2">
    <location>
        <position position="1"/>
    </location>
</feature>
<comment type="caution">
    <text evidence="2">The sequence shown here is derived from an EMBL/GenBank/DDBJ whole genome shotgun (WGS) entry which is preliminary data.</text>
</comment>
<feature type="region of interest" description="Disordered" evidence="1">
    <location>
        <begin position="35"/>
        <end position="71"/>
    </location>
</feature>
<accession>A0A392VLH8</accession>
<dbReference type="AlphaFoldDB" id="A0A392VLH8"/>
<proteinExistence type="predicted"/>
<feature type="non-terminal residue" evidence="2">
    <location>
        <position position="71"/>
    </location>
</feature>
<sequence>VDEAMRLQLSQESIGSRSRGQVYNTADVSATLQHGPTSLTQQSQTPSTPPVSGWSLETDRWASRVEKTTHN</sequence>
<keyword evidence="3" id="KW-1185">Reference proteome</keyword>
<protein>
    <submittedName>
        <fullName evidence="2">Uncharacterized protein</fullName>
    </submittedName>
</protein>
<feature type="compositionally biased region" description="Low complexity" evidence="1">
    <location>
        <begin position="36"/>
        <end position="52"/>
    </location>
</feature>
<evidence type="ECO:0000313" key="3">
    <source>
        <dbReference type="Proteomes" id="UP000265520"/>
    </source>
</evidence>
<reference evidence="2 3" key="1">
    <citation type="journal article" date="2018" name="Front. Plant Sci.">
        <title>Red Clover (Trifolium pratense) and Zigzag Clover (T. medium) - A Picture of Genomic Similarities and Differences.</title>
        <authorList>
            <person name="Dluhosova J."/>
            <person name="Istvanek J."/>
            <person name="Nedelnik J."/>
            <person name="Repkova J."/>
        </authorList>
    </citation>
    <scope>NUCLEOTIDE SEQUENCE [LARGE SCALE GENOMIC DNA]</scope>
    <source>
        <strain evidence="3">cv. 10/8</strain>
        <tissue evidence="2">Leaf</tissue>
    </source>
</reference>
<dbReference type="EMBL" id="LXQA011187950">
    <property type="protein sequence ID" value="MCI88239.1"/>
    <property type="molecule type" value="Genomic_DNA"/>
</dbReference>